<evidence type="ECO:0000313" key="2">
    <source>
        <dbReference type="EMBL" id="KGN30810.1"/>
    </source>
</evidence>
<name>A0A0A0J038_9MICO</name>
<proteinExistence type="predicted"/>
<dbReference type="Proteomes" id="UP000030002">
    <property type="component" value="Unassembled WGS sequence"/>
</dbReference>
<comment type="caution">
    <text evidence="2">The sequence shown here is derived from an EMBL/GenBank/DDBJ whole genome shotgun (WGS) entry which is preliminary data.</text>
</comment>
<sequence>MGRFMAEHEDIINHLTALRNAPDEAGRSAAADAMAHALWPHTDAEETGLFSVLARDELFTDHIASLCAEHVEIGERLAQVREGEPGAFESFEKLLREHIDREDNGLFPASAIHLNGDDWEEVVSLTPPRS</sequence>
<dbReference type="Pfam" id="PF01814">
    <property type="entry name" value="Hemerythrin"/>
    <property type="match status" value="1"/>
</dbReference>
<keyword evidence="3" id="KW-1185">Reference proteome</keyword>
<organism evidence="2 3">
    <name type="scientific">Knoellia sinensis KCTC 19936</name>
    <dbReference type="NCBI Taxonomy" id="1385520"/>
    <lineage>
        <taxon>Bacteria</taxon>
        <taxon>Bacillati</taxon>
        <taxon>Actinomycetota</taxon>
        <taxon>Actinomycetes</taxon>
        <taxon>Micrococcales</taxon>
        <taxon>Intrasporangiaceae</taxon>
        <taxon>Knoellia</taxon>
    </lineage>
</organism>
<evidence type="ECO:0000259" key="1">
    <source>
        <dbReference type="Pfam" id="PF01814"/>
    </source>
</evidence>
<dbReference type="STRING" id="1385520.N802_06265"/>
<dbReference type="eggNOG" id="COG3945">
    <property type="taxonomic scope" value="Bacteria"/>
</dbReference>
<gene>
    <name evidence="2" type="ORF">N802_06265</name>
</gene>
<dbReference type="InterPro" id="IPR012312">
    <property type="entry name" value="Hemerythrin-like"/>
</dbReference>
<accession>A0A0A0J038</accession>
<dbReference type="Gene3D" id="1.20.120.520">
    <property type="entry name" value="nmb1532 protein domain like"/>
    <property type="match status" value="1"/>
</dbReference>
<evidence type="ECO:0000313" key="3">
    <source>
        <dbReference type="Proteomes" id="UP000030002"/>
    </source>
</evidence>
<reference evidence="2 3" key="1">
    <citation type="submission" date="2013-08" db="EMBL/GenBank/DDBJ databases">
        <title>The genome sequence of Knoellia sinensis.</title>
        <authorList>
            <person name="Zhu W."/>
            <person name="Wang G."/>
        </authorList>
    </citation>
    <scope>NUCLEOTIDE SEQUENCE [LARGE SCALE GENOMIC DNA]</scope>
    <source>
        <strain evidence="2 3">KCTC 19936</strain>
    </source>
</reference>
<feature type="domain" description="Hemerythrin-like" evidence="1">
    <location>
        <begin position="4"/>
        <end position="109"/>
    </location>
</feature>
<dbReference type="AlphaFoldDB" id="A0A0A0J038"/>
<dbReference type="EMBL" id="AVPJ01000016">
    <property type="protein sequence ID" value="KGN30810.1"/>
    <property type="molecule type" value="Genomic_DNA"/>
</dbReference>
<protein>
    <recommendedName>
        <fullName evidence="1">Hemerythrin-like domain-containing protein</fullName>
    </recommendedName>
</protein>